<protein>
    <submittedName>
        <fullName evidence="1">Uncharacterized protein</fullName>
    </submittedName>
</protein>
<dbReference type="Proteomes" id="UP000326757">
    <property type="component" value="Unassembled WGS sequence"/>
</dbReference>
<dbReference type="AlphaFoldDB" id="A0A5N6JV41"/>
<keyword evidence="2" id="KW-1185">Reference proteome</keyword>
<evidence type="ECO:0000313" key="2">
    <source>
        <dbReference type="Proteomes" id="UP000326757"/>
    </source>
</evidence>
<evidence type="ECO:0000313" key="1">
    <source>
        <dbReference type="EMBL" id="KAB8292537.1"/>
    </source>
</evidence>
<sequence>MTNPSMNVTLRYSTLLYAALFNPSYLSIPRYININISIKIENTNTNTNININTNKISSLKIIQNLLS</sequence>
<gene>
    <name evidence="1" type="ORF">EYC80_008247</name>
</gene>
<accession>A0A5N6JV41</accession>
<proteinExistence type="predicted"/>
<comment type="caution">
    <text evidence="1">The sequence shown here is derived from an EMBL/GenBank/DDBJ whole genome shotgun (WGS) entry which is preliminary data.</text>
</comment>
<name>A0A5N6JV41_MONLA</name>
<organism evidence="1 2">
    <name type="scientific">Monilinia laxa</name>
    <name type="common">Brown rot fungus</name>
    <name type="synonym">Sclerotinia laxa</name>
    <dbReference type="NCBI Taxonomy" id="61186"/>
    <lineage>
        <taxon>Eukaryota</taxon>
        <taxon>Fungi</taxon>
        <taxon>Dikarya</taxon>
        <taxon>Ascomycota</taxon>
        <taxon>Pezizomycotina</taxon>
        <taxon>Leotiomycetes</taxon>
        <taxon>Helotiales</taxon>
        <taxon>Sclerotiniaceae</taxon>
        <taxon>Monilinia</taxon>
    </lineage>
</organism>
<reference evidence="1 2" key="1">
    <citation type="submission" date="2019-06" db="EMBL/GenBank/DDBJ databases">
        <title>Genome Sequence of the Brown Rot Fungal Pathogen Monilinia laxa.</title>
        <authorList>
            <person name="De Miccolis Angelini R.M."/>
            <person name="Landi L."/>
            <person name="Abate D."/>
            <person name="Pollastro S."/>
            <person name="Romanazzi G."/>
            <person name="Faretra F."/>
        </authorList>
    </citation>
    <scope>NUCLEOTIDE SEQUENCE [LARGE SCALE GENOMIC DNA]</scope>
    <source>
        <strain evidence="1 2">Mlax316</strain>
    </source>
</reference>
<dbReference type="EMBL" id="VIGI01000013">
    <property type="protein sequence ID" value="KAB8292537.1"/>
    <property type="molecule type" value="Genomic_DNA"/>
</dbReference>